<accession>A0A1B6IC39</accession>
<protein>
    <recommendedName>
        <fullName evidence="2">acid phosphatase</fullName>
        <ecNumber evidence="2">3.1.3.2</ecNumber>
    </recommendedName>
</protein>
<evidence type="ECO:0000256" key="1">
    <source>
        <dbReference type="ARBA" id="ARBA00000032"/>
    </source>
</evidence>
<organism evidence="7">
    <name type="scientific">Homalodisca liturata</name>
    <dbReference type="NCBI Taxonomy" id="320908"/>
    <lineage>
        <taxon>Eukaryota</taxon>
        <taxon>Metazoa</taxon>
        <taxon>Ecdysozoa</taxon>
        <taxon>Arthropoda</taxon>
        <taxon>Hexapoda</taxon>
        <taxon>Insecta</taxon>
        <taxon>Pterygota</taxon>
        <taxon>Neoptera</taxon>
        <taxon>Paraneoptera</taxon>
        <taxon>Hemiptera</taxon>
        <taxon>Auchenorrhyncha</taxon>
        <taxon>Membracoidea</taxon>
        <taxon>Cicadellidae</taxon>
        <taxon>Cicadellinae</taxon>
        <taxon>Proconiini</taxon>
        <taxon>Homalodisca</taxon>
    </lineage>
</organism>
<dbReference type="PANTHER" id="PTHR11567:SF211">
    <property type="entry name" value="PROSTATIC ACID PHOSPHATASE"/>
    <property type="match status" value="1"/>
</dbReference>
<evidence type="ECO:0000256" key="6">
    <source>
        <dbReference type="ARBA" id="ARBA00023180"/>
    </source>
</evidence>
<evidence type="ECO:0000256" key="3">
    <source>
        <dbReference type="ARBA" id="ARBA00022729"/>
    </source>
</evidence>
<dbReference type="EMBL" id="GECU01023246">
    <property type="protein sequence ID" value="JAS84460.1"/>
    <property type="molecule type" value="Transcribed_RNA"/>
</dbReference>
<keyword evidence="3" id="KW-0732">Signal</keyword>
<reference evidence="7" key="1">
    <citation type="submission" date="2015-11" db="EMBL/GenBank/DDBJ databases">
        <title>De novo transcriptome assembly of four potential Pierce s Disease insect vectors from Arizona vineyards.</title>
        <authorList>
            <person name="Tassone E.E."/>
        </authorList>
    </citation>
    <scope>NUCLEOTIDE SEQUENCE</scope>
</reference>
<evidence type="ECO:0000313" key="7">
    <source>
        <dbReference type="EMBL" id="JAS84460.1"/>
    </source>
</evidence>
<evidence type="ECO:0000256" key="4">
    <source>
        <dbReference type="ARBA" id="ARBA00022801"/>
    </source>
</evidence>
<keyword evidence="5" id="KW-1015">Disulfide bond</keyword>
<dbReference type="EC" id="3.1.3.2" evidence="2"/>
<name>A0A1B6IC39_9HEMI</name>
<sequence length="305" mass="34958">KNYKARYGDFVGGYTQEKVHVSTTSFTTRTTVTALCVMAGQFPPSKPIFKDLPNWQPIPVWQNSSDFDKSYLYGGDLQRTKQVCPRLGTLVSKGLEEAGKPDPTRDRQTLYKLLQNYTGDPNTNSVLSAAALYDVCTFEAWNGLQLPAWATQPLVQYQNRRIYPDLLEPIALEFFFDLIYLNHSKNNLQYYSGPLFNYIHEQLEMNKKDSEEKYRFHATHDSTLFALLEGMDIEVERLIGPGDGIIFELCLKNNTTIVQVLYYHANKQTFRKLKLPSCPAPCTLSNFIKATPGLTPQQWEERCHM</sequence>
<proteinExistence type="predicted"/>
<keyword evidence="4" id="KW-0378">Hydrolase</keyword>
<dbReference type="SUPFAM" id="SSF53254">
    <property type="entry name" value="Phosphoglycerate mutase-like"/>
    <property type="match status" value="1"/>
</dbReference>
<gene>
    <name evidence="7" type="ORF">g.12112</name>
</gene>
<dbReference type="InterPro" id="IPR050645">
    <property type="entry name" value="Histidine_acid_phosphatase"/>
</dbReference>
<dbReference type="AlphaFoldDB" id="A0A1B6IC39"/>
<evidence type="ECO:0000256" key="5">
    <source>
        <dbReference type="ARBA" id="ARBA00023157"/>
    </source>
</evidence>
<dbReference type="InterPro" id="IPR029033">
    <property type="entry name" value="His_PPase_superfam"/>
</dbReference>
<dbReference type="GO" id="GO:0003993">
    <property type="term" value="F:acid phosphatase activity"/>
    <property type="evidence" value="ECO:0007669"/>
    <property type="project" value="UniProtKB-EC"/>
</dbReference>
<comment type="catalytic activity">
    <reaction evidence="1">
        <text>a phosphate monoester + H2O = an alcohol + phosphate</text>
        <dbReference type="Rhea" id="RHEA:15017"/>
        <dbReference type="ChEBI" id="CHEBI:15377"/>
        <dbReference type="ChEBI" id="CHEBI:30879"/>
        <dbReference type="ChEBI" id="CHEBI:43474"/>
        <dbReference type="ChEBI" id="CHEBI:67140"/>
        <dbReference type="EC" id="3.1.3.2"/>
    </reaction>
</comment>
<evidence type="ECO:0000256" key="2">
    <source>
        <dbReference type="ARBA" id="ARBA00012646"/>
    </source>
</evidence>
<dbReference type="Gene3D" id="3.40.50.1240">
    <property type="entry name" value="Phosphoglycerate mutase-like"/>
    <property type="match status" value="1"/>
</dbReference>
<keyword evidence="6" id="KW-0325">Glycoprotein</keyword>
<feature type="non-terminal residue" evidence="7">
    <location>
        <position position="1"/>
    </location>
</feature>
<dbReference type="PANTHER" id="PTHR11567">
    <property type="entry name" value="ACID PHOSPHATASE-RELATED"/>
    <property type="match status" value="1"/>
</dbReference>